<keyword evidence="2" id="KW-0694">RNA-binding</keyword>
<dbReference type="AlphaFoldDB" id="A0A764KVX3"/>
<evidence type="ECO:0000256" key="2">
    <source>
        <dbReference type="ARBA" id="ARBA00022884"/>
    </source>
</evidence>
<dbReference type="InterPro" id="IPR016103">
    <property type="entry name" value="ProQ/FinO"/>
</dbReference>
<dbReference type="GO" id="GO:0033592">
    <property type="term" value="F:RNA strand annealing activity"/>
    <property type="evidence" value="ECO:0007669"/>
    <property type="project" value="InterPro"/>
</dbReference>
<evidence type="ECO:0000313" key="7">
    <source>
        <dbReference type="EMBL" id="HAG5004713.1"/>
    </source>
</evidence>
<evidence type="ECO:0000259" key="5">
    <source>
        <dbReference type="SMART" id="SM00945"/>
    </source>
</evidence>
<protein>
    <recommendedName>
        <fullName evidence="5">ProQ/FinO domain-containing protein</fullName>
    </recommendedName>
</protein>
<keyword evidence="3" id="KW-0143">Chaperone</keyword>
<dbReference type="Pfam" id="PF04352">
    <property type="entry name" value="ProQ"/>
    <property type="match status" value="1"/>
</dbReference>
<dbReference type="GO" id="GO:0005829">
    <property type="term" value="C:cytosol"/>
    <property type="evidence" value="ECO:0007669"/>
    <property type="project" value="TreeGrafter"/>
</dbReference>
<dbReference type="InterPro" id="IPR023529">
    <property type="entry name" value="ProQ"/>
</dbReference>
<dbReference type="GO" id="GO:0034057">
    <property type="term" value="F:RNA strand-exchange activity"/>
    <property type="evidence" value="ECO:0007669"/>
    <property type="project" value="InterPro"/>
</dbReference>
<evidence type="ECO:0000256" key="4">
    <source>
        <dbReference type="SAM" id="MobiDB-lite"/>
    </source>
</evidence>
<gene>
    <name evidence="7" type="ORF">G8387_003896</name>
    <name evidence="6" type="ORF">G8X54_004046</name>
</gene>
<accession>A0A764KVX3</accession>
<dbReference type="InterPro" id="IPR036442">
    <property type="entry name" value="ProQ/FinO_sf"/>
</dbReference>
<keyword evidence="1" id="KW-0963">Cytoplasm</keyword>
<feature type="domain" description="ProQ/FinO" evidence="5">
    <location>
        <begin position="48"/>
        <end position="172"/>
    </location>
</feature>
<comment type="caution">
    <text evidence="7">The sequence shown here is derived from an EMBL/GenBank/DDBJ whole genome shotgun (WGS) entry which is preliminary data.</text>
</comment>
<evidence type="ECO:0000256" key="3">
    <source>
        <dbReference type="ARBA" id="ARBA00023186"/>
    </source>
</evidence>
<dbReference type="SMART" id="SM00945">
    <property type="entry name" value="ProQ"/>
    <property type="match status" value="1"/>
</dbReference>
<dbReference type="GO" id="GO:0010608">
    <property type="term" value="P:post-transcriptional regulation of gene expression"/>
    <property type="evidence" value="ECO:0007669"/>
    <property type="project" value="InterPro"/>
</dbReference>
<name>A0A764KVX3_SALER</name>
<reference evidence="7" key="2">
    <citation type="submission" date="2020-02" db="EMBL/GenBank/DDBJ databases">
        <authorList>
            <consortium name="NCBI Pathogen Detection Project"/>
        </authorList>
    </citation>
    <scope>NUCLEOTIDE SEQUENCE</scope>
    <source>
        <strain evidence="6">MA.CK_97/00006015</strain>
        <strain evidence="7">MA.CK_99/00008881</strain>
    </source>
</reference>
<sequence>MAAGKQKNTPVIVMKKKRHIISPPPPELPSGTVENEMPAHQAKKNKKWTPEFINTSLEKVKALFPLLRAEEGGFRPLKIGITRDVIDFLAQNPGAGLTLPEWQCAVRIITRRWKYLERISVPGALRYGIDGLPAGVVSEHEAQHARVFLASKLASKNESNGGNNIRVEAEKEGS</sequence>
<proteinExistence type="predicted"/>
<dbReference type="Gene3D" id="1.10.1710.10">
    <property type="entry name" value="ProQ/FinO domain"/>
    <property type="match status" value="1"/>
</dbReference>
<dbReference type="PANTHER" id="PTHR38106:SF1">
    <property type="entry name" value="RNA CHAPERONE PROQ"/>
    <property type="match status" value="1"/>
</dbReference>
<organism evidence="7">
    <name type="scientific">Salmonella enterica</name>
    <name type="common">Salmonella choleraesuis</name>
    <dbReference type="NCBI Taxonomy" id="28901"/>
    <lineage>
        <taxon>Bacteria</taxon>
        <taxon>Pseudomonadati</taxon>
        <taxon>Pseudomonadota</taxon>
        <taxon>Gammaproteobacteria</taxon>
        <taxon>Enterobacterales</taxon>
        <taxon>Enterobacteriaceae</taxon>
        <taxon>Salmonella</taxon>
    </lineage>
</organism>
<dbReference type="SUPFAM" id="SSF48657">
    <property type="entry name" value="FinO-like"/>
    <property type="match status" value="1"/>
</dbReference>
<reference evidence="7" key="1">
    <citation type="journal article" date="2018" name="Genome Biol.">
        <title>SKESA: strategic k-mer extension for scrupulous assemblies.</title>
        <authorList>
            <person name="Souvorov A."/>
            <person name="Agarwala R."/>
            <person name="Lipman D.J."/>
        </authorList>
    </citation>
    <scope>NUCLEOTIDE SEQUENCE</scope>
    <source>
        <strain evidence="6">MA.CK_97/00006015</strain>
        <strain evidence="7">MA.CK_99/00008881</strain>
    </source>
</reference>
<dbReference type="EMBL" id="DAAXZP010000020">
    <property type="protein sequence ID" value="HAG3254734.1"/>
    <property type="molecule type" value="Genomic_DNA"/>
</dbReference>
<feature type="region of interest" description="Disordered" evidence="4">
    <location>
        <begin position="1"/>
        <end position="33"/>
    </location>
</feature>
<dbReference type="EMBL" id="DAAYNX010000014">
    <property type="protein sequence ID" value="HAG5004713.1"/>
    <property type="molecule type" value="Genomic_DNA"/>
</dbReference>
<dbReference type="PANTHER" id="PTHR38106">
    <property type="entry name" value="RNA CHAPERONE PROQ"/>
    <property type="match status" value="1"/>
</dbReference>
<evidence type="ECO:0000256" key="1">
    <source>
        <dbReference type="ARBA" id="ARBA00022490"/>
    </source>
</evidence>
<evidence type="ECO:0000313" key="6">
    <source>
        <dbReference type="EMBL" id="HAG3254734.1"/>
    </source>
</evidence>